<dbReference type="RefSeq" id="WP_169591521.1">
    <property type="nucleotide sequence ID" value="NZ_VCQU01000009.1"/>
</dbReference>
<organism evidence="2 3">
    <name type="scientific">Antrihabitans stalactiti</name>
    <dbReference type="NCBI Taxonomy" id="2584121"/>
    <lineage>
        <taxon>Bacteria</taxon>
        <taxon>Bacillati</taxon>
        <taxon>Actinomycetota</taxon>
        <taxon>Actinomycetes</taxon>
        <taxon>Mycobacteriales</taxon>
        <taxon>Nocardiaceae</taxon>
        <taxon>Antrihabitans</taxon>
    </lineage>
</organism>
<keyword evidence="3" id="KW-1185">Reference proteome</keyword>
<comment type="caution">
    <text evidence="2">The sequence shown here is derived from an EMBL/GenBank/DDBJ whole genome shotgun (WGS) entry which is preliminary data.</text>
</comment>
<reference evidence="2 3" key="2">
    <citation type="submission" date="2020-06" db="EMBL/GenBank/DDBJ databases">
        <title>Antribacter stalactiti gen. nov., sp. nov., a new member of the family Nacardiaceae isolated from a cave.</title>
        <authorList>
            <person name="Kim I.S."/>
        </authorList>
    </citation>
    <scope>NUCLEOTIDE SEQUENCE [LARGE SCALE GENOMIC DNA]</scope>
    <source>
        <strain evidence="2 3">YC2-7</strain>
    </source>
</reference>
<reference evidence="2 3" key="1">
    <citation type="submission" date="2019-05" db="EMBL/GenBank/DDBJ databases">
        <authorList>
            <person name="Lee S.D."/>
        </authorList>
    </citation>
    <scope>NUCLEOTIDE SEQUENCE [LARGE SCALE GENOMIC DNA]</scope>
    <source>
        <strain evidence="2 3">YC2-7</strain>
    </source>
</reference>
<name>A0A848KI84_9NOCA</name>
<gene>
    <name evidence="2" type="ORF">FGL95_23455</name>
</gene>
<accession>A0A848KI84</accession>
<feature type="region of interest" description="Disordered" evidence="1">
    <location>
        <begin position="193"/>
        <end position="228"/>
    </location>
</feature>
<evidence type="ECO:0000313" key="3">
    <source>
        <dbReference type="Proteomes" id="UP000535543"/>
    </source>
</evidence>
<evidence type="ECO:0000256" key="1">
    <source>
        <dbReference type="SAM" id="MobiDB-lite"/>
    </source>
</evidence>
<dbReference type="AlphaFoldDB" id="A0A848KI84"/>
<dbReference type="Proteomes" id="UP000535543">
    <property type="component" value="Unassembled WGS sequence"/>
</dbReference>
<dbReference type="EMBL" id="VCQU01000009">
    <property type="protein sequence ID" value="NMN97999.1"/>
    <property type="molecule type" value="Genomic_DNA"/>
</dbReference>
<protein>
    <submittedName>
        <fullName evidence="2">Heparin-binding hemagglutinin</fullName>
    </submittedName>
</protein>
<sequence>MSESTEKGLETVKKPLYATVGAGDAVVQAFADVVAKARERAENTSTDVSGRVEEARERFAALPADLQEQIESLRERLAGLPSELPEELAELREKFTVEELRAVAERYLKVALDLYADLAERGEETVERLRTRPVVEERIGRVEGLVDDALARTKDVREQATKLANKVTGRAEDAADDAVEKVEEAAAAVKKAVAKKAPAKKAAPAKAPAKKAPAKAPAKKAPAKKSTS</sequence>
<evidence type="ECO:0000313" key="2">
    <source>
        <dbReference type="EMBL" id="NMN97999.1"/>
    </source>
</evidence>
<feature type="compositionally biased region" description="Basic residues" evidence="1">
    <location>
        <begin position="208"/>
        <end position="228"/>
    </location>
</feature>
<proteinExistence type="predicted"/>